<dbReference type="EMBL" id="LVYK01000009">
    <property type="protein sequence ID" value="RAS80599.1"/>
    <property type="molecule type" value="Genomic_DNA"/>
</dbReference>
<dbReference type="Gene3D" id="1.20.5.320">
    <property type="entry name" value="6-Phosphogluconate Dehydrogenase, domain 3"/>
    <property type="match status" value="1"/>
</dbReference>
<dbReference type="Pfam" id="PF13799">
    <property type="entry name" value="DUF4183"/>
    <property type="match status" value="1"/>
</dbReference>
<organism evidence="2 3">
    <name type="scientific">Priestia endophytica</name>
    <dbReference type="NCBI Taxonomy" id="135735"/>
    <lineage>
        <taxon>Bacteria</taxon>
        <taxon>Bacillati</taxon>
        <taxon>Bacillota</taxon>
        <taxon>Bacilli</taxon>
        <taxon>Bacillales</taxon>
        <taxon>Bacillaceae</taxon>
        <taxon>Priestia</taxon>
    </lineage>
</organism>
<proteinExistence type="predicted"/>
<comment type="caution">
    <text evidence="2">The sequence shown here is derived from an EMBL/GenBank/DDBJ whole genome shotgun (WGS) entry which is preliminary data.</text>
</comment>
<gene>
    <name evidence="2" type="ORF">A3864_04585</name>
</gene>
<dbReference type="Proteomes" id="UP000250174">
    <property type="component" value="Unassembled WGS sequence"/>
</dbReference>
<accession>A0AAX1QF69</accession>
<evidence type="ECO:0000313" key="2">
    <source>
        <dbReference type="EMBL" id="RAS80599.1"/>
    </source>
</evidence>
<reference evidence="2 3" key="1">
    <citation type="submission" date="2016-03" db="EMBL/GenBank/DDBJ databases">
        <title>Comparison of Bacillus endophyticus and B. anthracis characteristics using whole genome sequence analysis and microbiological techniques.</title>
        <authorList>
            <person name="Lekota K.E."/>
            <person name="Mafofo J."/>
            <person name="Rees J."/>
            <person name="Muchadeyi F.C."/>
            <person name="Madoroba E."/>
            <person name="Van Heerden H."/>
        </authorList>
    </citation>
    <scope>NUCLEOTIDE SEQUENCE [LARGE SCALE GENOMIC DNA]</scope>
    <source>
        <strain evidence="2 3">3631_10C</strain>
    </source>
</reference>
<name>A0AAX1QF69_9BACI</name>
<dbReference type="InterPro" id="IPR025237">
    <property type="entry name" value="DUF4183"/>
</dbReference>
<evidence type="ECO:0000313" key="3">
    <source>
        <dbReference type="Proteomes" id="UP000250174"/>
    </source>
</evidence>
<feature type="domain" description="DUF4183" evidence="1">
    <location>
        <begin position="95"/>
        <end position="166"/>
    </location>
</feature>
<dbReference type="AlphaFoldDB" id="A0AAX1QF69"/>
<evidence type="ECO:0000259" key="1">
    <source>
        <dbReference type="Pfam" id="PF13799"/>
    </source>
</evidence>
<protein>
    <recommendedName>
        <fullName evidence="1">DUF4183 domain-containing protein</fullName>
    </recommendedName>
</protein>
<sequence length="170" mass="18875">MHFHIYSKSQIKEAPCMCFYCRRDKFHGKGKGRPCTHKRENNCCPCSRCYSCSNSRPPCCPVLGPQGPRSLPGPQGPPGPPISRPIQTTSLLYFTFSDGQNLVYTNSDGFGKYGITEILSPNEVSYINLFINGILQPQSNYQVENGKLTLLVDKAPSEGVPITLQFIIIN</sequence>